<dbReference type="OrthoDB" id="5291209at2759"/>
<name>A0A6A6J4I0_WESOR</name>
<gene>
    <name evidence="1" type="ORF">EI97DRAFT_388200</name>
</gene>
<evidence type="ECO:0000313" key="2">
    <source>
        <dbReference type="Proteomes" id="UP000800097"/>
    </source>
</evidence>
<keyword evidence="2" id="KW-1185">Reference proteome</keyword>
<dbReference type="AlphaFoldDB" id="A0A6A6J4I0"/>
<dbReference type="GeneID" id="54549343"/>
<organism evidence="1 2">
    <name type="scientific">Westerdykella ornata</name>
    <dbReference type="NCBI Taxonomy" id="318751"/>
    <lineage>
        <taxon>Eukaryota</taxon>
        <taxon>Fungi</taxon>
        <taxon>Dikarya</taxon>
        <taxon>Ascomycota</taxon>
        <taxon>Pezizomycotina</taxon>
        <taxon>Dothideomycetes</taxon>
        <taxon>Pleosporomycetidae</taxon>
        <taxon>Pleosporales</taxon>
        <taxon>Sporormiaceae</taxon>
        <taxon>Westerdykella</taxon>
    </lineage>
</organism>
<proteinExistence type="predicted"/>
<reference evidence="1" key="1">
    <citation type="journal article" date="2020" name="Stud. Mycol.">
        <title>101 Dothideomycetes genomes: a test case for predicting lifestyles and emergence of pathogens.</title>
        <authorList>
            <person name="Haridas S."/>
            <person name="Albert R."/>
            <person name="Binder M."/>
            <person name="Bloem J."/>
            <person name="Labutti K."/>
            <person name="Salamov A."/>
            <person name="Andreopoulos B."/>
            <person name="Baker S."/>
            <person name="Barry K."/>
            <person name="Bills G."/>
            <person name="Bluhm B."/>
            <person name="Cannon C."/>
            <person name="Castanera R."/>
            <person name="Culley D."/>
            <person name="Daum C."/>
            <person name="Ezra D."/>
            <person name="Gonzalez J."/>
            <person name="Henrissat B."/>
            <person name="Kuo A."/>
            <person name="Liang C."/>
            <person name="Lipzen A."/>
            <person name="Lutzoni F."/>
            <person name="Magnuson J."/>
            <person name="Mondo S."/>
            <person name="Nolan M."/>
            <person name="Ohm R."/>
            <person name="Pangilinan J."/>
            <person name="Park H.-J."/>
            <person name="Ramirez L."/>
            <person name="Alfaro M."/>
            <person name="Sun H."/>
            <person name="Tritt A."/>
            <person name="Yoshinaga Y."/>
            <person name="Zwiers L.-H."/>
            <person name="Turgeon B."/>
            <person name="Goodwin S."/>
            <person name="Spatafora J."/>
            <person name="Crous P."/>
            <person name="Grigoriev I."/>
        </authorList>
    </citation>
    <scope>NUCLEOTIDE SEQUENCE</scope>
    <source>
        <strain evidence="1">CBS 379.55</strain>
    </source>
</reference>
<evidence type="ECO:0000313" key="1">
    <source>
        <dbReference type="EMBL" id="KAF2271302.1"/>
    </source>
</evidence>
<sequence length="372" mass="40258">MYSSAQNTDSVFLPFVHPFGTKGIPLLRATVGGMDLDLPVDTGSTGLLIGAPLLPEIGPDEGTPVHHYFTSSNILYRARLVELSVTFHGPGGSNATAEVPVLVVDESEVCPWYDPNVDTFECPYNPNHPKPVLRDTSKITYMGVGFGRNGLADGQPSASPRANPFLNIIAINGKAPPPSSFGLGYTISTQGVTLGLTRENTEGFSFMPLKRGKTHHEDPRDWAMVEMCFSVAGQGNNCGTALIDTGIEHMYLRTDVGVETPNITIRNPKKDGFAKWVRRVSLGTPITVGFPSLDDSAPARYSFTVGQQSPLAPSHVIPEIQRAPPYINTGRNFLFGYSIAFDAFLGRFGFRPVTGGSSSKRFKAEMHPRSVI</sequence>
<protein>
    <recommendedName>
        <fullName evidence="3">Acid protease</fullName>
    </recommendedName>
</protein>
<dbReference type="Proteomes" id="UP000800097">
    <property type="component" value="Unassembled WGS sequence"/>
</dbReference>
<accession>A0A6A6J4I0</accession>
<evidence type="ECO:0008006" key="3">
    <source>
        <dbReference type="Google" id="ProtNLM"/>
    </source>
</evidence>
<dbReference type="RefSeq" id="XP_033648841.1">
    <property type="nucleotide sequence ID" value="XM_033796168.1"/>
</dbReference>
<dbReference type="EMBL" id="ML986551">
    <property type="protein sequence ID" value="KAF2271302.1"/>
    <property type="molecule type" value="Genomic_DNA"/>
</dbReference>